<dbReference type="PROSITE" id="PS51385">
    <property type="entry name" value="YJEF_N"/>
    <property type="match status" value="1"/>
</dbReference>
<comment type="similarity">
    <text evidence="1">Belongs to the NnrE/AIBP family.</text>
</comment>
<feature type="binding site" evidence="1">
    <location>
        <position position="141"/>
    </location>
    <ligand>
        <name>(6S)-NADPHX</name>
        <dbReference type="ChEBI" id="CHEBI:64076"/>
    </ligand>
</feature>
<sequence length="236" mass="27591">MIKLFTAQQIKEWDNYTILNEPISSLDLMERASFTFVEWYQKHHKHDKTIYIFCGPGNNGGDGFAISRLLLEKGYQVRPFLISKSLKKLSIDCKINYKKIKHHIQIIDDLESIESLTILENSIIIDALFGIGLSRPLEGIYKLLVNQLNLTSNYKISVDIPSGMYCDRLNNINDRIFKTNKIISFQTPKRAFFLKENNIYYSSYTVLDIGLSKEFYELTKSEWHLNEQNLVQKRHL</sequence>
<evidence type="ECO:0000313" key="3">
    <source>
        <dbReference type="EMBL" id="MFD0964978.1"/>
    </source>
</evidence>
<keyword evidence="1" id="KW-0479">Metal-binding</keyword>
<feature type="domain" description="YjeF N-terminal" evidence="2">
    <location>
        <begin position="10"/>
        <end position="217"/>
    </location>
</feature>
<reference evidence="4" key="1">
    <citation type="journal article" date="2019" name="Int. J. Syst. Evol. Microbiol.">
        <title>The Global Catalogue of Microorganisms (GCM) 10K type strain sequencing project: providing services to taxonomists for standard genome sequencing and annotation.</title>
        <authorList>
            <consortium name="The Broad Institute Genomics Platform"/>
            <consortium name="The Broad Institute Genome Sequencing Center for Infectious Disease"/>
            <person name="Wu L."/>
            <person name="Ma J."/>
        </authorList>
    </citation>
    <scope>NUCLEOTIDE SEQUENCE [LARGE SCALE GENOMIC DNA]</scope>
    <source>
        <strain evidence="4">CCUG 62114</strain>
    </source>
</reference>
<feature type="binding site" evidence="1">
    <location>
        <begin position="58"/>
        <end position="62"/>
    </location>
    <ligand>
        <name>(6S)-NADPHX</name>
        <dbReference type="ChEBI" id="CHEBI:64076"/>
    </ligand>
</feature>
<proteinExistence type="inferred from homology"/>
<dbReference type="NCBIfam" id="TIGR00197">
    <property type="entry name" value="yjeF_nterm"/>
    <property type="match status" value="1"/>
</dbReference>
<comment type="cofactor">
    <cofactor evidence="1">
        <name>K(+)</name>
        <dbReference type="ChEBI" id="CHEBI:29103"/>
    </cofactor>
    <text evidence="1">Binds 1 potassium ion per subunit.</text>
</comment>
<dbReference type="EMBL" id="JBHTJM010000010">
    <property type="protein sequence ID" value="MFD0964978.1"/>
    <property type="molecule type" value="Genomic_DNA"/>
</dbReference>
<protein>
    <recommendedName>
        <fullName evidence="1">NAD(P)H-hydrate epimerase</fullName>
        <ecNumber evidence="1">5.1.99.6</ecNumber>
    </recommendedName>
    <alternativeName>
        <fullName evidence="1">NAD(P)HX epimerase</fullName>
    </alternativeName>
</protein>
<comment type="catalytic activity">
    <reaction evidence="1">
        <text>(6R)-NADHX = (6S)-NADHX</text>
        <dbReference type="Rhea" id="RHEA:32215"/>
        <dbReference type="ChEBI" id="CHEBI:64074"/>
        <dbReference type="ChEBI" id="CHEBI:64075"/>
        <dbReference type="EC" id="5.1.99.6"/>
    </reaction>
</comment>
<organism evidence="3 4">
    <name type="scientific">Pseudofulvibacter geojedonensis</name>
    <dbReference type="NCBI Taxonomy" id="1123758"/>
    <lineage>
        <taxon>Bacteria</taxon>
        <taxon>Pseudomonadati</taxon>
        <taxon>Bacteroidota</taxon>
        <taxon>Flavobacteriia</taxon>
        <taxon>Flavobacteriales</taxon>
        <taxon>Flavobacteriaceae</taxon>
        <taxon>Pseudofulvibacter</taxon>
    </lineage>
</organism>
<keyword evidence="4" id="KW-1185">Reference proteome</keyword>
<feature type="binding site" evidence="1">
    <location>
        <position position="59"/>
    </location>
    <ligand>
        <name>K(+)</name>
        <dbReference type="ChEBI" id="CHEBI:29103"/>
    </ligand>
</feature>
<comment type="catalytic activity">
    <reaction evidence="1">
        <text>(6R)-NADPHX = (6S)-NADPHX</text>
        <dbReference type="Rhea" id="RHEA:32227"/>
        <dbReference type="ChEBI" id="CHEBI:64076"/>
        <dbReference type="ChEBI" id="CHEBI:64077"/>
        <dbReference type="EC" id="5.1.99.6"/>
    </reaction>
</comment>
<accession>A0ABW3I518</accession>
<name>A0ABW3I518_9FLAO</name>
<feature type="binding site" evidence="1">
    <location>
        <position position="159"/>
    </location>
    <ligand>
        <name>(6S)-NADPHX</name>
        <dbReference type="ChEBI" id="CHEBI:64076"/>
    </ligand>
</feature>
<feature type="binding site" evidence="1">
    <location>
        <position position="126"/>
    </location>
    <ligand>
        <name>K(+)</name>
        <dbReference type="ChEBI" id="CHEBI:29103"/>
    </ligand>
</feature>
<keyword evidence="1" id="KW-0547">Nucleotide-binding</keyword>
<keyword evidence="1" id="KW-0521">NADP</keyword>
<dbReference type="EC" id="5.1.99.6" evidence="1"/>
<keyword evidence="1" id="KW-0520">NAD</keyword>
<dbReference type="GO" id="GO:0052856">
    <property type="term" value="F:NAD(P)HX epimerase activity"/>
    <property type="evidence" value="ECO:0007669"/>
    <property type="project" value="UniProtKB-EC"/>
</dbReference>
<dbReference type="Pfam" id="PF03853">
    <property type="entry name" value="YjeF_N"/>
    <property type="match status" value="1"/>
</dbReference>
<evidence type="ECO:0000313" key="4">
    <source>
        <dbReference type="Proteomes" id="UP001596997"/>
    </source>
</evidence>
<dbReference type="Gene3D" id="3.40.50.10260">
    <property type="entry name" value="YjeF N-terminal domain"/>
    <property type="match status" value="1"/>
</dbReference>
<dbReference type="InterPro" id="IPR004443">
    <property type="entry name" value="YjeF_N_dom"/>
</dbReference>
<dbReference type="Proteomes" id="UP001596997">
    <property type="component" value="Unassembled WGS sequence"/>
</dbReference>
<feature type="binding site" evidence="1">
    <location>
        <position position="162"/>
    </location>
    <ligand>
        <name>K(+)</name>
        <dbReference type="ChEBI" id="CHEBI:29103"/>
    </ligand>
</feature>
<dbReference type="SUPFAM" id="SSF64153">
    <property type="entry name" value="YjeF N-terminal domain-like"/>
    <property type="match status" value="1"/>
</dbReference>
<comment type="function">
    <text evidence="1">Catalyzes the epimerization of the S- and R-forms of NAD(P)HX, a damaged form of NAD(P)H that is a result of enzymatic or heat-dependent hydration. This is a prerequisite for the S-specific NAD(P)H-hydrate dehydratase to allow the repair of both epimers of NAD(P)HX.</text>
</comment>
<evidence type="ECO:0000256" key="1">
    <source>
        <dbReference type="HAMAP-Rule" id="MF_01966"/>
    </source>
</evidence>
<keyword evidence="1 3" id="KW-0413">Isomerase</keyword>
<gene>
    <name evidence="1" type="primary">nnrE</name>
    <name evidence="3" type="ORF">ACFQ1O_13255</name>
</gene>
<comment type="caution">
    <text evidence="3">The sequence shown here is derived from an EMBL/GenBank/DDBJ whole genome shotgun (WGS) entry which is preliminary data.</text>
</comment>
<dbReference type="HAMAP" id="MF_01966">
    <property type="entry name" value="NADHX_epimerase"/>
    <property type="match status" value="1"/>
</dbReference>
<dbReference type="RefSeq" id="WP_377716675.1">
    <property type="nucleotide sequence ID" value="NZ_JBHTJM010000010.1"/>
</dbReference>
<feature type="binding site" evidence="1">
    <location>
        <begin position="130"/>
        <end position="136"/>
    </location>
    <ligand>
        <name>(6S)-NADPHX</name>
        <dbReference type="ChEBI" id="CHEBI:64076"/>
    </ligand>
</feature>
<keyword evidence="1" id="KW-0630">Potassium</keyword>
<dbReference type="InterPro" id="IPR036652">
    <property type="entry name" value="YjeF_N_dom_sf"/>
</dbReference>
<evidence type="ECO:0000259" key="2">
    <source>
        <dbReference type="PROSITE" id="PS51385"/>
    </source>
</evidence>